<dbReference type="STRING" id="1121393.SAMN02745216_01401"/>
<feature type="domain" description="DUF403" evidence="1">
    <location>
        <begin position="1"/>
        <end position="311"/>
    </location>
</feature>
<protein>
    <submittedName>
        <fullName evidence="2">Uncharacterized conserved protein, Alpha-E superfamily</fullName>
    </submittedName>
</protein>
<keyword evidence="3" id="KW-1185">Reference proteome</keyword>
<reference evidence="3" key="1">
    <citation type="submission" date="2016-11" db="EMBL/GenBank/DDBJ databases">
        <authorList>
            <person name="Varghese N."/>
            <person name="Submissions S."/>
        </authorList>
    </citation>
    <scope>NUCLEOTIDE SEQUENCE [LARGE SCALE GENOMIC DNA]</scope>
    <source>
        <strain evidence="3">DSM 16219</strain>
    </source>
</reference>
<gene>
    <name evidence="2" type="ORF">SAMN02745216_01401</name>
</gene>
<dbReference type="Proteomes" id="UP000183994">
    <property type="component" value="Unassembled WGS sequence"/>
</dbReference>
<evidence type="ECO:0000259" key="1">
    <source>
        <dbReference type="Pfam" id="PF04168"/>
    </source>
</evidence>
<dbReference type="InterPro" id="IPR007296">
    <property type="entry name" value="DUF403"/>
</dbReference>
<dbReference type="PANTHER" id="PTHR34595:SF7">
    <property type="entry name" value="SLL1039 PROTEIN"/>
    <property type="match status" value="1"/>
</dbReference>
<evidence type="ECO:0000313" key="2">
    <source>
        <dbReference type="EMBL" id="SHJ31224.1"/>
    </source>
</evidence>
<accession>A0A1M6I9Q3</accession>
<dbReference type="OrthoDB" id="9803532at2"/>
<dbReference type="Pfam" id="PF04168">
    <property type="entry name" value="Alpha-E"/>
    <property type="match status" value="1"/>
</dbReference>
<name>A0A1M6I9Q3_9BACT</name>
<dbReference type="InterPro" id="IPR051680">
    <property type="entry name" value="ATP-dep_Glu-Cys_Ligase-2"/>
</dbReference>
<organism evidence="2 3">
    <name type="scientific">Desulfatibacillum alkenivorans DSM 16219</name>
    <dbReference type="NCBI Taxonomy" id="1121393"/>
    <lineage>
        <taxon>Bacteria</taxon>
        <taxon>Pseudomonadati</taxon>
        <taxon>Thermodesulfobacteriota</taxon>
        <taxon>Desulfobacteria</taxon>
        <taxon>Desulfobacterales</taxon>
        <taxon>Desulfatibacillaceae</taxon>
        <taxon>Desulfatibacillum</taxon>
    </lineage>
</organism>
<dbReference type="EMBL" id="FQZU01000006">
    <property type="protein sequence ID" value="SHJ31224.1"/>
    <property type="molecule type" value="Genomic_DNA"/>
</dbReference>
<dbReference type="RefSeq" id="WP_073474377.1">
    <property type="nucleotide sequence ID" value="NZ_FQZU01000006.1"/>
</dbReference>
<sequence length="324" mass="37923">MLSRVANSGYWMCRYVERAENVARFLGVNLNLLLDMPSEAGRQWEPMIQVTGDHEEFQKRYGEYTQENVIQFLTFDRDYPNSIISCLYAARENARSIREIISSEMWEQLNTFYLDLKHSEQTSLAFRDPNKFLSIIKMRGHMFSGLMYSTMSHGEAWHFNRMGLLLERADKTSRILDVKYFMLLPRPEEVGAPFDNIQWAAVLKSASALEMYRKRFHRIAPKQVIEFLLFDEQFPRSIRHCLTKAEESMHWITGTPMGRFSTPAEKALGRLKADFDYTESDEVVAQGVHEFLDNLQTRLNKVDEAVNCTFFKLRPPQKEQTQSQ</sequence>
<proteinExistence type="predicted"/>
<dbReference type="AlphaFoldDB" id="A0A1M6I9Q3"/>
<evidence type="ECO:0000313" key="3">
    <source>
        <dbReference type="Proteomes" id="UP000183994"/>
    </source>
</evidence>
<dbReference type="PANTHER" id="PTHR34595">
    <property type="entry name" value="BLR5612 PROTEIN"/>
    <property type="match status" value="1"/>
</dbReference>